<dbReference type="Proteomes" id="UP000276260">
    <property type="component" value="Unassembled WGS sequence"/>
</dbReference>
<dbReference type="SMART" id="SM00382">
    <property type="entry name" value="AAA"/>
    <property type="match status" value="2"/>
</dbReference>
<dbReference type="PROSITE" id="PS00211">
    <property type="entry name" value="ABC_TRANSPORTER_1"/>
    <property type="match status" value="2"/>
</dbReference>
<dbReference type="PANTHER" id="PTHR19211:SF6">
    <property type="entry name" value="BLL7188 PROTEIN"/>
    <property type="match status" value="1"/>
</dbReference>
<keyword evidence="7" id="KW-1185">Reference proteome</keyword>
<evidence type="ECO:0000313" key="6">
    <source>
        <dbReference type="EMBL" id="RRJ19673.1"/>
    </source>
</evidence>
<dbReference type="SUPFAM" id="SSF52540">
    <property type="entry name" value="P-loop containing nucleoside triphosphate hydrolases"/>
    <property type="match status" value="2"/>
</dbReference>
<dbReference type="GO" id="GO:0016887">
    <property type="term" value="F:ATP hydrolysis activity"/>
    <property type="evidence" value="ECO:0007669"/>
    <property type="project" value="InterPro"/>
</dbReference>
<feature type="compositionally biased region" description="Low complexity" evidence="4">
    <location>
        <begin position="257"/>
        <end position="267"/>
    </location>
</feature>
<dbReference type="OrthoDB" id="9808609at2"/>
<dbReference type="RefSeq" id="WP_046520651.1">
    <property type="nucleotide sequence ID" value="NZ_LAVS01000086.1"/>
</dbReference>
<dbReference type="InterPro" id="IPR027417">
    <property type="entry name" value="P-loop_NTPase"/>
</dbReference>
<comment type="caution">
    <text evidence="6">The sequence shown here is derived from an EMBL/GenBank/DDBJ whole genome shotgun (WGS) entry which is preliminary data.</text>
</comment>
<dbReference type="PANTHER" id="PTHR19211">
    <property type="entry name" value="ATP-BINDING TRANSPORT PROTEIN-RELATED"/>
    <property type="match status" value="1"/>
</dbReference>
<evidence type="ECO:0000259" key="5">
    <source>
        <dbReference type="SMART" id="SM00382"/>
    </source>
</evidence>
<dbReference type="EMBL" id="RRCF01000004">
    <property type="protein sequence ID" value="RRJ19673.1"/>
    <property type="molecule type" value="Genomic_DNA"/>
</dbReference>
<dbReference type="GO" id="GO:0005524">
    <property type="term" value="F:ATP binding"/>
    <property type="evidence" value="ECO:0007669"/>
    <property type="project" value="UniProtKB-KW"/>
</dbReference>
<keyword evidence="2" id="KW-0547">Nucleotide-binding</keyword>
<dbReference type="InterPro" id="IPR050611">
    <property type="entry name" value="ABCF"/>
</dbReference>
<dbReference type="AlphaFoldDB" id="A0A3P3QH53"/>
<dbReference type="InterPro" id="IPR003593">
    <property type="entry name" value="AAA+_ATPase"/>
</dbReference>
<dbReference type="Pfam" id="PF00005">
    <property type="entry name" value="ABC_tran"/>
    <property type="match status" value="2"/>
</dbReference>
<evidence type="ECO:0000256" key="1">
    <source>
        <dbReference type="ARBA" id="ARBA00022737"/>
    </source>
</evidence>
<feature type="domain" description="AAA+ ATPase" evidence="5">
    <location>
        <begin position="32"/>
        <end position="308"/>
    </location>
</feature>
<keyword evidence="3 6" id="KW-0067">ATP-binding</keyword>
<organism evidence="6 7">
    <name type="scientific">Rheinheimera mesophila</name>
    <dbReference type="NCBI Taxonomy" id="1547515"/>
    <lineage>
        <taxon>Bacteria</taxon>
        <taxon>Pseudomonadati</taxon>
        <taxon>Pseudomonadota</taxon>
        <taxon>Gammaproteobacteria</taxon>
        <taxon>Chromatiales</taxon>
        <taxon>Chromatiaceae</taxon>
        <taxon>Rheinheimera</taxon>
    </lineage>
</organism>
<dbReference type="InterPro" id="IPR003439">
    <property type="entry name" value="ABC_transporter-like_ATP-bd"/>
</dbReference>
<evidence type="ECO:0000313" key="7">
    <source>
        <dbReference type="Proteomes" id="UP000276260"/>
    </source>
</evidence>
<proteinExistence type="predicted"/>
<evidence type="ECO:0000256" key="2">
    <source>
        <dbReference type="ARBA" id="ARBA00022741"/>
    </source>
</evidence>
<dbReference type="Gene3D" id="3.40.50.300">
    <property type="entry name" value="P-loop containing nucleotide triphosphate hydrolases"/>
    <property type="match status" value="2"/>
</dbReference>
<protein>
    <submittedName>
        <fullName evidence="6">ABC-F family ATP-binding cassette domain-containing protein</fullName>
    </submittedName>
</protein>
<dbReference type="InterPro" id="IPR017871">
    <property type="entry name" value="ABC_transporter-like_CS"/>
</dbReference>
<gene>
    <name evidence="6" type="ORF">EIK76_14635</name>
</gene>
<keyword evidence="1" id="KW-0677">Repeat</keyword>
<name>A0A3P3QH53_9GAMM</name>
<feature type="domain" description="AAA+ ATPase" evidence="5">
    <location>
        <begin position="363"/>
        <end position="518"/>
    </location>
</feature>
<sequence length="526" mass="59558">MSELSTVLLCRQFQWSDPALELLHPAIDLQLQDKAQALVGLNGCGKSLFLRGLAGLEPRLVHKGELIWLRPFYYVSQHETALEQSVRSYMGLDALFDALARVEAGGVDQADFDCIGERWLSKTEFQHWLEQLGLPTDTTLALAALSGGQLMKLRLAKAFASGQFLLLDEVSNHLDQQSRLWLHHQLKQYKAGYLLVSHDVELLSTVDCIYQLSPLGLEKYQGNYQDFMLQSQRLQFELQQQNDKLKKQQRAQQQQQQRLLELQQQKHQQAKRNRTQANQAPILLGRKAQQAEQSRGRLQLQVQAQQQELAAKRQQLQRQLDQRELPKLPAVRAVKSCNGPVICCDSLVLPYGHSAPLSFQLDVQQRCLVSGSNGSGKSTLLKVLAGCLQPIQGMVQVKQQLWYLDQHLSLVHDFDGAVEAIRALTEVQQESQIRTALSGIGLDALRLAVPTQQLSGGERMKLLLLILALQPYAPFLLLDEPDNHLDFQARAMLQSFLHRYPAGFMLVTHQQNQWQQFDFSASVRLD</sequence>
<feature type="region of interest" description="Disordered" evidence="4">
    <location>
        <begin position="257"/>
        <end position="281"/>
    </location>
</feature>
<evidence type="ECO:0000256" key="3">
    <source>
        <dbReference type="ARBA" id="ARBA00022840"/>
    </source>
</evidence>
<reference evidence="6 7" key="1">
    <citation type="submission" date="2018-11" db="EMBL/GenBank/DDBJ databases">
        <title>Draft genome analysis of Rheinheimera mesophila isolated from an industrial waste site.</title>
        <authorList>
            <person name="Yu Q."/>
            <person name="Qi Y."/>
            <person name="Zhang H."/>
            <person name="Lu Y."/>
            <person name="Pu J."/>
        </authorList>
    </citation>
    <scope>NUCLEOTIDE SEQUENCE [LARGE SCALE GENOMIC DNA]</scope>
    <source>
        <strain evidence="6 7">IITR13</strain>
    </source>
</reference>
<evidence type="ECO:0000256" key="4">
    <source>
        <dbReference type="SAM" id="MobiDB-lite"/>
    </source>
</evidence>
<accession>A0A3P3QH53</accession>